<dbReference type="AlphaFoldDB" id="A0A178BVU2"/>
<gene>
    <name evidence="1" type="ORF">AYO20_11446</name>
</gene>
<dbReference type="GeneID" id="34594827"/>
<dbReference type="Proteomes" id="UP000185904">
    <property type="component" value="Unassembled WGS sequence"/>
</dbReference>
<evidence type="ECO:0000313" key="1">
    <source>
        <dbReference type="EMBL" id="OAL21022.1"/>
    </source>
</evidence>
<protein>
    <submittedName>
        <fullName evidence="1">Dihydroorotate dehydrogenase (Fumarate)</fullName>
    </submittedName>
</protein>
<dbReference type="RefSeq" id="XP_022494337.1">
    <property type="nucleotide sequence ID" value="XM_022649695.1"/>
</dbReference>
<dbReference type="EMBL" id="LVCJ01000155">
    <property type="protein sequence ID" value="OAL21022.1"/>
    <property type="molecule type" value="Genomic_DNA"/>
</dbReference>
<proteinExistence type="predicted"/>
<reference evidence="1 2" key="1">
    <citation type="submission" date="2016-03" db="EMBL/GenBank/DDBJ databases">
        <title>The draft genome sequence of Fonsecaea nubica causative agent of cutaneous subcutaneous infection in human host.</title>
        <authorList>
            <person name="Costa F."/>
            <person name="Sybren D.H."/>
            <person name="Raittz R.T."/>
            <person name="Weiss V.A."/>
            <person name="Leao A.C."/>
            <person name="Gomes R."/>
            <person name="De Souza E.M."/>
            <person name="Pedrosa F.O."/>
            <person name="Steffens M.B."/>
            <person name="Bombassaro A."/>
            <person name="Tadra-Sfeir M.Z."/>
            <person name="Moreno L.F."/>
            <person name="Najafzadeh M.J."/>
            <person name="Felipe M.S."/>
            <person name="Teixeira M."/>
            <person name="Sun J."/>
            <person name="Xi L."/>
            <person name="Castro M.A."/>
            <person name="Vicente V.A."/>
        </authorList>
    </citation>
    <scope>NUCLEOTIDE SEQUENCE [LARGE SCALE GENOMIC DNA]</scope>
    <source>
        <strain evidence="1 2">CBS 269.64</strain>
    </source>
</reference>
<evidence type="ECO:0000313" key="2">
    <source>
        <dbReference type="Proteomes" id="UP000185904"/>
    </source>
</evidence>
<name>A0A178BVU2_9EURO</name>
<accession>A0A178BVU2</accession>
<comment type="caution">
    <text evidence="1">The sequence shown here is derived from an EMBL/GenBank/DDBJ whole genome shotgun (WGS) entry which is preliminary data.</text>
</comment>
<dbReference type="OrthoDB" id="4161828at2759"/>
<organism evidence="1 2">
    <name type="scientific">Fonsecaea nubica</name>
    <dbReference type="NCBI Taxonomy" id="856822"/>
    <lineage>
        <taxon>Eukaryota</taxon>
        <taxon>Fungi</taxon>
        <taxon>Dikarya</taxon>
        <taxon>Ascomycota</taxon>
        <taxon>Pezizomycotina</taxon>
        <taxon>Eurotiomycetes</taxon>
        <taxon>Chaetothyriomycetidae</taxon>
        <taxon>Chaetothyriales</taxon>
        <taxon>Herpotrichiellaceae</taxon>
        <taxon>Fonsecaea</taxon>
    </lineage>
</organism>
<keyword evidence="2" id="KW-1185">Reference proteome</keyword>
<sequence>MTEVSKGASVTRRMGSDFTSASSVFEQDSDHASQSPNNSFENVRLSPDYQIVRFIRSESHGDLYLLAALGSSDKKYVAKAINSRDCTPKLRRHRQKHLKRLKSSSSFICVLEEHGMMWVVRHCDEPEVVGSDIASRHRAIEAEWLGPSGVFPLYQEIDMLTARIEEASVSSASGLRSRCCLTDTDPLPDGNCTNGTFPESTVTRVGSSPMLNEDDHPVSDEAQNHDHVGSMGDASPTPFWDLFEEAEASSDVEISQQDKAIIRKQAGKARWRKIQRYRRQLHRLSLPPTATFLPRKAPVQLLIPGPAVEVLDGGKQGGDERPANPLSRVYNGYRYGGACLISSSFWTNLDGSFSHRYVLLWDGGESIADFIPLFAEIQKCTICELLKEVTGKDHWAERKLVFSVDFDVGQRSKRLLFLNSGKWTLHESEGR</sequence>